<feature type="domain" description="Nudix hydrolase" evidence="2">
    <location>
        <begin position="13"/>
        <end position="131"/>
    </location>
</feature>
<dbReference type="Proteomes" id="UP001519287">
    <property type="component" value="Unassembled WGS sequence"/>
</dbReference>
<sequence>MECTWYGIEEIAADEIKYVVMITEYQNHLVIIRNKKRQLWELPGGKRENDEALIHAASRELYEETGAVNFELTPYGVYLLNESYGMVFFANVSIFDDLPNYEIDEIKLLDRLPDNLLYGGVYYDMYSRWQQQDARSLRSYAIDYKKLTLNKR</sequence>
<dbReference type="InterPro" id="IPR000086">
    <property type="entry name" value="NUDIX_hydrolase_dom"/>
</dbReference>
<dbReference type="Pfam" id="PF00293">
    <property type="entry name" value="NUDIX"/>
    <property type="match status" value="1"/>
</dbReference>
<dbReference type="EC" id="3.6.1.55" evidence="3"/>
<evidence type="ECO:0000259" key="2">
    <source>
        <dbReference type="PROSITE" id="PS51462"/>
    </source>
</evidence>
<gene>
    <name evidence="3" type="ORF">J2Z66_008694</name>
</gene>
<dbReference type="InterPro" id="IPR020084">
    <property type="entry name" value="NUDIX_hydrolase_CS"/>
</dbReference>
<accession>A0ABS4JD57</accession>
<protein>
    <submittedName>
        <fullName evidence="3">8-oxo-dGTP diphosphatase</fullName>
        <ecNumber evidence="3">3.6.1.55</ecNumber>
    </submittedName>
</protein>
<dbReference type="InterPro" id="IPR014078">
    <property type="entry name" value="Nudix_YtkD"/>
</dbReference>
<proteinExistence type="predicted"/>
<dbReference type="SUPFAM" id="SSF55811">
    <property type="entry name" value="Nudix"/>
    <property type="match status" value="1"/>
</dbReference>
<reference evidence="3 4" key="1">
    <citation type="submission" date="2021-03" db="EMBL/GenBank/DDBJ databases">
        <title>Genomic Encyclopedia of Type Strains, Phase IV (KMG-IV): sequencing the most valuable type-strain genomes for metagenomic binning, comparative biology and taxonomic classification.</title>
        <authorList>
            <person name="Goeker M."/>
        </authorList>
    </citation>
    <scope>NUCLEOTIDE SEQUENCE [LARGE SCALE GENOMIC DNA]</scope>
    <source>
        <strain evidence="3 4">DSM 26048</strain>
    </source>
</reference>
<evidence type="ECO:0000313" key="3">
    <source>
        <dbReference type="EMBL" id="MBP1997016.1"/>
    </source>
</evidence>
<keyword evidence="1 3" id="KW-0378">Hydrolase</keyword>
<dbReference type="EMBL" id="JAGGLB010000065">
    <property type="protein sequence ID" value="MBP1997016.1"/>
    <property type="molecule type" value="Genomic_DNA"/>
</dbReference>
<name>A0ABS4JD57_9BACL</name>
<dbReference type="PROSITE" id="PS00893">
    <property type="entry name" value="NUDIX_BOX"/>
    <property type="match status" value="1"/>
</dbReference>
<dbReference type="CDD" id="cd04665">
    <property type="entry name" value="NUDIX_RppH"/>
    <property type="match status" value="1"/>
</dbReference>
<evidence type="ECO:0000313" key="4">
    <source>
        <dbReference type="Proteomes" id="UP001519287"/>
    </source>
</evidence>
<comment type="caution">
    <text evidence="3">The sequence shown here is derived from an EMBL/GenBank/DDBJ whole genome shotgun (WGS) entry which is preliminary data.</text>
</comment>
<dbReference type="Gene3D" id="3.90.79.10">
    <property type="entry name" value="Nucleoside Triphosphate Pyrophosphohydrolase"/>
    <property type="match status" value="1"/>
</dbReference>
<dbReference type="InterPro" id="IPR015797">
    <property type="entry name" value="NUDIX_hydrolase-like_dom_sf"/>
</dbReference>
<keyword evidence="4" id="KW-1185">Reference proteome</keyword>
<dbReference type="RefSeq" id="WP_209979954.1">
    <property type="nucleotide sequence ID" value="NZ_JAGGLB010000065.1"/>
</dbReference>
<dbReference type="GO" id="GO:0035539">
    <property type="term" value="F:8-oxo-7,8-dihydrodeoxyguanosine triphosphate pyrophosphatase activity"/>
    <property type="evidence" value="ECO:0007669"/>
    <property type="project" value="UniProtKB-EC"/>
</dbReference>
<evidence type="ECO:0000256" key="1">
    <source>
        <dbReference type="ARBA" id="ARBA00022801"/>
    </source>
</evidence>
<dbReference type="PROSITE" id="PS51462">
    <property type="entry name" value="NUDIX"/>
    <property type="match status" value="1"/>
</dbReference>
<organism evidence="3 4">
    <name type="scientific">Paenibacillus eucommiae</name>
    <dbReference type="NCBI Taxonomy" id="1355755"/>
    <lineage>
        <taxon>Bacteria</taxon>
        <taxon>Bacillati</taxon>
        <taxon>Bacillota</taxon>
        <taxon>Bacilli</taxon>
        <taxon>Bacillales</taxon>
        <taxon>Paenibacillaceae</taxon>
        <taxon>Paenibacillus</taxon>
    </lineage>
</organism>